<dbReference type="KEGG" id="pfy:PFICI_11825"/>
<evidence type="ECO:0000256" key="2">
    <source>
        <dbReference type="ARBA" id="ARBA00022898"/>
    </source>
</evidence>
<keyword evidence="5" id="KW-1185">Reference proteome</keyword>
<evidence type="ECO:0000313" key="4">
    <source>
        <dbReference type="EMBL" id="ETS76438.1"/>
    </source>
</evidence>
<dbReference type="OMA" id="NPQGRCY"/>
<dbReference type="CDD" id="cd00609">
    <property type="entry name" value="AAT_like"/>
    <property type="match status" value="1"/>
</dbReference>
<proteinExistence type="inferred from homology"/>
<dbReference type="Proteomes" id="UP000030651">
    <property type="component" value="Unassembled WGS sequence"/>
</dbReference>
<dbReference type="SUPFAM" id="SSF53383">
    <property type="entry name" value="PLP-dependent transferases"/>
    <property type="match status" value="1"/>
</dbReference>
<dbReference type="Pfam" id="PF00155">
    <property type="entry name" value="Aminotran_1_2"/>
    <property type="match status" value="1"/>
</dbReference>
<dbReference type="GeneID" id="19276838"/>
<protein>
    <recommendedName>
        <fullName evidence="3">Aminotransferase class I/classII large domain-containing protein</fullName>
    </recommendedName>
</protein>
<dbReference type="PROSITE" id="PS00105">
    <property type="entry name" value="AA_TRANSFER_CLASS_1"/>
    <property type="match status" value="1"/>
</dbReference>
<dbReference type="GO" id="GO:0008483">
    <property type="term" value="F:transaminase activity"/>
    <property type="evidence" value="ECO:0007669"/>
    <property type="project" value="TreeGrafter"/>
</dbReference>
<dbReference type="PANTHER" id="PTHR43795:SF39">
    <property type="entry name" value="AMINOTRANSFERASE CLASS I_CLASSII DOMAIN-CONTAINING PROTEIN"/>
    <property type="match status" value="1"/>
</dbReference>
<dbReference type="InterPro" id="IPR004839">
    <property type="entry name" value="Aminotransferase_I/II_large"/>
</dbReference>
<dbReference type="InterPro" id="IPR015422">
    <property type="entry name" value="PyrdxlP-dep_Trfase_small"/>
</dbReference>
<dbReference type="InterPro" id="IPR015424">
    <property type="entry name" value="PyrdxlP-dep_Trfase"/>
</dbReference>
<dbReference type="EMBL" id="KI912117">
    <property type="protein sequence ID" value="ETS76438.1"/>
    <property type="molecule type" value="Genomic_DNA"/>
</dbReference>
<evidence type="ECO:0000313" key="5">
    <source>
        <dbReference type="Proteomes" id="UP000030651"/>
    </source>
</evidence>
<name>W3WRG1_PESFW</name>
<dbReference type="HOGENOM" id="CLU_017584_1_2_1"/>
<organism evidence="4 5">
    <name type="scientific">Pestalotiopsis fici (strain W106-1 / CGMCC3.15140)</name>
    <dbReference type="NCBI Taxonomy" id="1229662"/>
    <lineage>
        <taxon>Eukaryota</taxon>
        <taxon>Fungi</taxon>
        <taxon>Dikarya</taxon>
        <taxon>Ascomycota</taxon>
        <taxon>Pezizomycotina</taxon>
        <taxon>Sordariomycetes</taxon>
        <taxon>Xylariomycetidae</taxon>
        <taxon>Amphisphaeriales</taxon>
        <taxon>Sporocadaceae</taxon>
        <taxon>Pestalotiopsis</taxon>
    </lineage>
</organism>
<dbReference type="PRINTS" id="PR00753">
    <property type="entry name" value="ACCSYNTHASE"/>
</dbReference>
<sequence>MADFLPSRRAQANLGKAPAWSLMQRVNQIPPYDPKTQPDGLINLSGALNNLMQGWWDEYFAKSPIDFDLSQILPYGSISGTDELLSTAAGFFNRFFRPSVPLEANNILAANGITSLIDLVSWTLCDPGEAILYPTPTFYMLDFDLGARNNVTTVPVPCSFMEDRFSEEVAPKLLSLLEKTVAAQLAKGVRCKVLFICNPANPQGRCYSAATLASLARFCRSHGMHLVADEVYSMSQYSSGLGSLDQFSSVLGIPEERPGSLSHVHCLYSLSKDFNMGGLRLGFLVTRNAEIRAAADTVTWFTWISSFSALLVTQLLGDLDTISGYFSVYRKRLELEYWRTSEALTRCGIPYQASNSGLFIFIDLSQWVGYFSKDKNGSRELNLCYYLIEHGVCLNPGEYAGSDRPGWFRFVFTEMPEANVLAIERIRKAIDLLPKMSSQRLENGRTSIDTATTLQGESAQLETAKMEGVAPSNWSKIRKSFPIPSCFRGE</sequence>
<dbReference type="InterPro" id="IPR015421">
    <property type="entry name" value="PyrdxlP-dep_Trfase_major"/>
</dbReference>
<dbReference type="InterPro" id="IPR050478">
    <property type="entry name" value="Ethylene_sulfur-biosynth"/>
</dbReference>
<feature type="domain" description="Aminotransferase class I/classII large" evidence="3">
    <location>
        <begin position="71"/>
        <end position="420"/>
    </location>
</feature>
<evidence type="ECO:0000259" key="3">
    <source>
        <dbReference type="Pfam" id="PF00155"/>
    </source>
</evidence>
<accession>W3WRG1</accession>
<evidence type="ECO:0000256" key="1">
    <source>
        <dbReference type="ARBA" id="ARBA00007441"/>
    </source>
</evidence>
<reference evidence="5" key="1">
    <citation type="journal article" date="2015" name="BMC Genomics">
        <title>Genomic and transcriptomic analysis of the endophytic fungus Pestalotiopsis fici reveals its lifestyle and high potential for synthesis of natural products.</title>
        <authorList>
            <person name="Wang X."/>
            <person name="Zhang X."/>
            <person name="Liu L."/>
            <person name="Xiang M."/>
            <person name="Wang W."/>
            <person name="Sun X."/>
            <person name="Che Y."/>
            <person name="Guo L."/>
            <person name="Liu G."/>
            <person name="Guo L."/>
            <person name="Wang C."/>
            <person name="Yin W.B."/>
            <person name="Stadler M."/>
            <person name="Zhang X."/>
            <person name="Liu X."/>
        </authorList>
    </citation>
    <scope>NUCLEOTIDE SEQUENCE [LARGE SCALE GENOMIC DNA]</scope>
    <source>
        <strain evidence="5">W106-1 / CGMCC3.15140</strain>
    </source>
</reference>
<dbReference type="eggNOG" id="KOG0256">
    <property type="taxonomic scope" value="Eukaryota"/>
</dbReference>
<dbReference type="Gene3D" id="3.90.1150.10">
    <property type="entry name" value="Aspartate Aminotransferase, domain 1"/>
    <property type="match status" value="1"/>
</dbReference>
<dbReference type="InterPro" id="IPR004838">
    <property type="entry name" value="NHTrfase_class1_PyrdxlP-BS"/>
</dbReference>
<dbReference type="PANTHER" id="PTHR43795">
    <property type="entry name" value="BIFUNCTIONAL ASPARTATE AMINOTRANSFERASE AND GLUTAMATE/ASPARTATE-PREPHENATE AMINOTRANSFERASE-RELATED"/>
    <property type="match status" value="1"/>
</dbReference>
<dbReference type="Gene3D" id="3.40.640.10">
    <property type="entry name" value="Type I PLP-dependent aspartate aminotransferase-like (Major domain)"/>
    <property type="match status" value="1"/>
</dbReference>
<dbReference type="STRING" id="1229662.W3WRG1"/>
<dbReference type="OrthoDB" id="7042322at2759"/>
<dbReference type="RefSeq" id="XP_007838597.1">
    <property type="nucleotide sequence ID" value="XM_007840406.1"/>
</dbReference>
<gene>
    <name evidence="4" type="ORF">PFICI_11825</name>
</gene>
<dbReference type="AlphaFoldDB" id="W3WRG1"/>
<comment type="similarity">
    <text evidence="1">Belongs to the class-I pyridoxal-phosphate-dependent aminotransferase family.</text>
</comment>
<keyword evidence="2" id="KW-0663">Pyridoxal phosphate</keyword>
<dbReference type="GO" id="GO:0006520">
    <property type="term" value="P:amino acid metabolic process"/>
    <property type="evidence" value="ECO:0007669"/>
    <property type="project" value="TreeGrafter"/>
</dbReference>
<dbReference type="InParanoid" id="W3WRG1"/>
<dbReference type="GO" id="GO:0030170">
    <property type="term" value="F:pyridoxal phosphate binding"/>
    <property type="evidence" value="ECO:0007669"/>
    <property type="project" value="InterPro"/>
</dbReference>